<name>A0ABU6SA67_9FABA</name>
<organism evidence="1 2">
    <name type="scientific">Stylosanthes scabra</name>
    <dbReference type="NCBI Taxonomy" id="79078"/>
    <lineage>
        <taxon>Eukaryota</taxon>
        <taxon>Viridiplantae</taxon>
        <taxon>Streptophyta</taxon>
        <taxon>Embryophyta</taxon>
        <taxon>Tracheophyta</taxon>
        <taxon>Spermatophyta</taxon>
        <taxon>Magnoliopsida</taxon>
        <taxon>eudicotyledons</taxon>
        <taxon>Gunneridae</taxon>
        <taxon>Pentapetalae</taxon>
        <taxon>rosids</taxon>
        <taxon>fabids</taxon>
        <taxon>Fabales</taxon>
        <taxon>Fabaceae</taxon>
        <taxon>Papilionoideae</taxon>
        <taxon>50 kb inversion clade</taxon>
        <taxon>dalbergioids sensu lato</taxon>
        <taxon>Dalbergieae</taxon>
        <taxon>Pterocarpus clade</taxon>
        <taxon>Stylosanthes</taxon>
    </lineage>
</organism>
<reference evidence="1 2" key="1">
    <citation type="journal article" date="2023" name="Plants (Basel)">
        <title>Bridging the Gap: Combining Genomics and Transcriptomics Approaches to Understand Stylosanthes scabra, an Orphan Legume from the Brazilian Caatinga.</title>
        <authorList>
            <person name="Ferreira-Neto J.R.C."/>
            <person name="da Silva M.D."/>
            <person name="Binneck E."/>
            <person name="de Melo N.F."/>
            <person name="da Silva R.H."/>
            <person name="de Melo A.L.T.M."/>
            <person name="Pandolfi V."/>
            <person name="Bustamante F.O."/>
            <person name="Brasileiro-Vidal A.C."/>
            <person name="Benko-Iseppon A.M."/>
        </authorList>
    </citation>
    <scope>NUCLEOTIDE SEQUENCE [LARGE SCALE GENOMIC DNA]</scope>
    <source>
        <tissue evidence="1">Leaves</tissue>
    </source>
</reference>
<sequence length="115" mass="13566">MFRHTRSINAENRLEYRSSWINKDNHVWITFEVHRRIMQDRVMEFYVEVRQVGGSSGFCPFALMVPALINVATPDDVAMGITTLGMILTMRKRYHVIERRKTRRSQTLPLLEVLD</sequence>
<proteinExistence type="predicted"/>
<protein>
    <submittedName>
        <fullName evidence="1">Uncharacterized protein</fullName>
    </submittedName>
</protein>
<dbReference type="EMBL" id="JASCZI010060512">
    <property type="protein sequence ID" value="MED6133167.1"/>
    <property type="molecule type" value="Genomic_DNA"/>
</dbReference>
<keyword evidence="2" id="KW-1185">Reference proteome</keyword>
<dbReference type="Proteomes" id="UP001341840">
    <property type="component" value="Unassembled WGS sequence"/>
</dbReference>
<evidence type="ECO:0000313" key="1">
    <source>
        <dbReference type="EMBL" id="MED6133167.1"/>
    </source>
</evidence>
<comment type="caution">
    <text evidence="1">The sequence shown here is derived from an EMBL/GenBank/DDBJ whole genome shotgun (WGS) entry which is preliminary data.</text>
</comment>
<gene>
    <name evidence="1" type="ORF">PIB30_026094</name>
</gene>
<evidence type="ECO:0000313" key="2">
    <source>
        <dbReference type="Proteomes" id="UP001341840"/>
    </source>
</evidence>
<accession>A0ABU6SA67</accession>